<protein>
    <submittedName>
        <fullName evidence="2">Uncharacterized protein</fullName>
    </submittedName>
</protein>
<comment type="caution">
    <text evidence="2">The sequence shown here is derived from an EMBL/GenBank/DDBJ whole genome shotgun (WGS) entry which is preliminary data.</text>
</comment>
<evidence type="ECO:0000256" key="1">
    <source>
        <dbReference type="SAM" id="MobiDB-lite"/>
    </source>
</evidence>
<sequence length="390" mass="42743">MNAFARHLIESMKMKLNRNRRRLLVSTLAALCFSSGNYVSAEGLIVGIGKEPIDRTGRYLGIGWGDGYHACDGSGARPCSDLPPVSSRAIRRRNHLKSMTFYDKFDESNVIHPTQYRIRRPASPAPCDGSENCDSAMGYESMTDWNVQGEGVSIVTDHEFLSSTDDVLLNQPTISQPTIAQPVLAEPKLPAPRRIAPVESTDETNPTWDEDSGQSPSDQEQRSQEQQDDDPDDLLSGNFPGGETENPQFSRADLHQTYGSPLRLPSVAPATTPIRMPMTASTVADTSTARPTRLPQPNNRPERVATNAAIATTAPVDPVAITVPVATKSRQELASQSVTSPAETPLPAGPRETLKPTRIPADEDTDRDRVAHREQPESRQPAVRQNPFFR</sequence>
<feature type="compositionally biased region" description="Polar residues" evidence="1">
    <location>
        <begin position="332"/>
        <end position="342"/>
    </location>
</feature>
<feature type="compositionally biased region" description="Polar residues" evidence="1">
    <location>
        <begin position="279"/>
        <end position="299"/>
    </location>
</feature>
<organism evidence="2 3">
    <name type="scientific">Rubripirellula amarantea</name>
    <dbReference type="NCBI Taxonomy" id="2527999"/>
    <lineage>
        <taxon>Bacteria</taxon>
        <taxon>Pseudomonadati</taxon>
        <taxon>Planctomycetota</taxon>
        <taxon>Planctomycetia</taxon>
        <taxon>Pirellulales</taxon>
        <taxon>Pirellulaceae</taxon>
        <taxon>Rubripirellula</taxon>
    </lineage>
</organism>
<dbReference type="EMBL" id="SJPI01000001">
    <property type="protein sequence ID" value="TWT54469.1"/>
    <property type="molecule type" value="Genomic_DNA"/>
</dbReference>
<name>A0A5C5WW83_9BACT</name>
<feature type="compositionally biased region" description="Basic and acidic residues" evidence="1">
    <location>
        <begin position="366"/>
        <end position="377"/>
    </location>
</feature>
<dbReference type="Proteomes" id="UP000316598">
    <property type="component" value="Unassembled WGS sequence"/>
</dbReference>
<dbReference type="AlphaFoldDB" id="A0A5C5WW83"/>
<reference evidence="2 3" key="1">
    <citation type="submission" date="2019-02" db="EMBL/GenBank/DDBJ databases">
        <title>Deep-cultivation of Planctomycetes and their phenomic and genomic characterization uncovers novel biology.</title>
        <authorList>
            <person name="Wiegand S."/>
            <person name="Jogler M."/>
            <person name="Boedeker C."/>
            <person name="Pinto D."/>
            <person name="Vollmers J."/>
            <person name="Rivas-Marin E."/>
            <person name="Kohn T."/>
            <person name="Peeters S.H."/>
            <person name="Heuer A."/>
            <person name="Rast P."/>
            <person name="Oberbeckmann S."/>
            <person name="Bunk B."/>
            <person name="Jeske O."/>
            <person name="Meyerdierks A."/>
            <person name="Storesund J.E."/>
            <person name="Kallscheuer N."/>
            <person name="Luecker S."/>
            <person name="Lage O.M."/>
            <person name="Pohl T."/>
            <person name="Merkel B.J."/>
            <person name="Hornburger P."/>
            <person name="Mueller R.-W."/>
            <person name="Bruemmer F."/>
            <person name="Labrenz M."/>
            <person name="Spormann A.M."/>
            <person name="Op Den Camp H."/>
            <person name="Overmann J."/>
            <person name="Amann R."/>
            <person name="Jetten M.S.M."/>
            <person name="Mascher T."/>
            <person name="Medema M.H."/>
            <person name="Devos D.P."/>
            <person name="Kaster A.-K."/>
            <person name="Ovreas L."/>
            <person name="Rohde M."/>
            <person name="Galperin M.Y."/>
            <person name="Jogler C."/>
        </authorList>
    </citation>
    <scope>NUCLEOTIDE SEQUENCE [LARGE SCALE GENOMIC DNA]</scope>
    <source>
        <strain evidence="2 3">Pla22</strain>
    </source>
</reference>
<accession>A0A5C5WW83</accession>
<keyword evidence="3" id="KW-1185">Reference proteome</keyword>
<evidence type="ECO:0000313" key="3">
    <source>
        <dbReference type="Proteomes" id="UP000316598"/>
    </source>
</evidence>
<feature type="region of interest" description="Disordered" evidence="1">
    <location>
        <begin position="329"/>
        <end position="390"/>
    </location>
</feature>
<feature type="region of interest" description="Disordered" evidence="1">
    <location>
        <begin position="197"/>
        <end position="302"/>
    </location>
</feature>
<gene>
    <name evidence="2" type="ORF">Pla22_21160</name>
</gene>
<proteinExistence type="predicted"/>
<evidence type="ECO:0000313" key="2">
    <source>
        <dbReference type="EMBL" id="TWT54469.1"/>
    </source>
</evidence>